<evidence type="ECO:0000313" key="2">
    <source>
        <dbReference type="Proteomes" id="UP000580474"/>
    </source>
</evidence>
<sequence>MSSTVINRSIVQNSPRRVFHVRELEKLGVSQSTSYRRARADGPWTRLLPGIVLVAPGPPTTHDLITAALLRAGPTAMITGMHGARIHGLTAPDENAPVHVLIPHGKKIQGSDQIKFERTTRLPHPVVKNEIPLAPATRAVMDAARTWQPRESTESLLIEAIQRAPQCSPRALKQEMDRGSRRGTGLPRDILHAMTADLRSPAELHAFKLIKSSDLPQPSWNVSLFSAHGHYIGIPDAWFDDVALAVEIDSFAYHFSKSDYAATTKRNTRYATHGIAVVQILPTDLTNNPEEVVENIRRAYQAAALRTRPEVETRTIPTDR</sequence>
<evidence type="ECO:0000313" key="1">
    <source>
        <dbReference type="EMBL" id="MBB5071651.1"/>
    </source>
</evidence>
<protein>
    <recommendedName>
        <fullName evidence="3">DUF559 domain-containing protein</fullName>
    </recommendedName>
</protein>
<comment type="caution">
    <text evidence="1">The sequence shown here is derived from an EMBL/GenBank/DDBJ whole genome shotgun (WGS) entry which is preliminary data.</text>
</comment>
<keyword evidence="2" id="KW-1185">Reference proteome</keyword>
<name>A0A840NKR5_9PSEU</name>
<proteinExistence type="predicted"/>
<dbReference type="EMBL" id="JACHIV010000001">
    <property type="protein sequence ID" value="MBB5071651.1"/>
    <property type="molecule type" value="Genomic_DNA"/>
</dbReference>
<gene>
    <name evidence="1" type="ORF">BJ969_004739</name>
</gene>
<dbReference type="RefSeq" id="WP_184482144.1">
    <property type="nucleotide sequence ID" value="NZ_JACHIV010000001.1"/>
</dbReference>
<organism evidence="1 2">
    <name type="scientific">Saccharopolyspora gloriosae</name>
    <dbReference type="NCBI Taxonomy" id="455344"/>
    <lineage>
        <taxon>Bacteria</taxon>
        <taxon>Bacillati</taxon>
        <taxon>Actinomycetota</taxon>
        <taxon>Actinomycetes</taxon>
        <taxon>Pseudonocardiales</taxon>
        <taxon>Pseudonocardiaceae</taxon>
        <taxon>Saccharopolyspora</taxon>
    </lineage>
</organism>
<dbReference type="AlphaFoldDB" id="A0A840NKR5"/>
<reference evidence="1 2" key="1">
    <citation type="submission" date="2020-08" db="EMBL/GenBank/DDBJ databases">
        <title>Sequencing the genomes of 1000 actinobacteria strains.</title>
        <authorList>
            <person name="Klenk H.-P."/>
        </authorList>
    </citation>
    <scope>NUCLEOTIDE SEQUENCE [LARGE SCALE GENOMIC DNA]</scope>
    <source>
        <strain evidence="1 2">DSM 45582</strain>
    </source>
</reference>
<evidence type="ECO:0008006" key="3">
    <source>
        <dbReference type="Google" id="ProtNLM"/>
    </source>
</evidence>
<dbReference type="Proteomes" id="UP000580474">
    <property type="component" value="Unassembled WGS sequence"/>
</dbReference>
<accession>A0A840NKR5</accession>